<evidence type="ECO:0000313" key="2">
    <source>
        <dbReference type="Proteomes" id="UP001649381"/>
    </source>
</evidence>
<name>A0ABS9GW22_9BACL</name>
<dbReference type="Proteomes" id="UP001649381">
    <property type="component" value="Unassembled WGS sequence"/>
</dbReference>
<gene>
    <name evidence="1" type="ORF">L2716_04015</name>
</gene>
<protein>
    <submittedName>
        <fullName evidence="1">Uncharacterized protein</fullName>
    </submittedName>
</protein>
<keyword evidence="2" id="KW-1185">Reference proteome</keyword>
<evidence type="ECO:0000313" key="1">
    <source>
        <dbReference type="EMBL" id="MCF6136884.1"/>
    </source>
</evidence>
<reference evidence="1 2" key="1">
    <citation type="submission" date="2022-01" db="EMBL/GenBank/DDBJ databases">
        <title>Alkalihalobacillus sp. EGI L200015, a novel bacterium isolated from a salt lake sediment.</title>
        <authorList>
            <person name="Gao L."/>
            <person name="Fang B.-Z."/>
            <person name="Li W.-J."/>
        </authorList>
    </citation>
    <scope>NUCLEOTIDE SEQUENCE [LARGE SCALE GENOMIC DNA]</scope>
    <source>
        <strain evidence="1 2">KCTC 12718</strain>
    </source>
</reference>
<dbReference type="EMBL" id="JAKIJS010000001">
    <property type="protein sequence ID" value="MCF6136884.1"/>
    <property type="molecule type" value="Genomic_DNA"/>
</dbReference>
<accession>A0ABS9GW22</accession>
<comment type="caution">
    <text evidence="1">The sequence shown here is derived from an EMBL/GenBank/DDBJ whole genome shotgun (WGS) entry which is preliminary data.</text>
</comment>
<organism evidence="1 2">
    <name type="scientific">Pseudalkalibacillus berkeleyi</name>
    <dbReference type="NCBI Taxonomy" id="1069813"/>
    <lineage>
        <taxon>Bacteria</taxon>
        <taxon>Bacillati</taxon>
        <taxon>Bacillota</taxon>
        <taxon>Bacilli</taxon>
        <taxon>Bacillales</taxon>
        <taxon>Fictibacillaceae</taxon>
        <taxon>Pseudalkalibacillus</taxon>
    </lineage>
</organism>
<dbReference type="RefSeq" id="WP_236332011.1">
    <property type="nucleotide sequence ID" value="NZ_JAKIJS010000001.1"/>
</dbReference>
<proteinExistence type="predicted"/>
<sequence>MSLFDKGCNDVAGASKCDGCVCDQLKKLRSGEVVDLIIDGNEFPNLIFACIDNATCCATFLDGDYPFIVDCRKVEAIRLV</sequence>